<dbReference type="EMBL" id="CP007154">
    <property type="protein sequence ID" value="AHH45115.1"/>
    <property type="molecule type" value="Genomic_DNA"/>
</dbReference>
<dbReference type="OrthoDB" id="399771at2"/>
<feature type="domain" description="HTH HARE-type" evidence="2">
    <location>
        <begin position="2"/>
        <end position="78"/>
    </location>
</feature>
<dbReference type="GO" id="GO:0006355">
    <property type="term" value="P:regulation of DNA-templated transcription"/>
    <property type="evidence" value="ECO:0007669"/>
    <property type="project" value="InterPro"/>
</dbReference>
<gene>
    <name evidence="3" type="ORF">MYB_00520</name>
</gene>
<keyword evidence="1" id="KW-0804">Transcription</keyword>
<accession>W5UTG6</accession>
<evidence type="ECO:0000259" key="2">
    <source>
        <dbReference type="PROSITE" id="PS51913"/>
    </source>
</evidence>
<dbReference type="NCBIfam" id="NF045964">
    <property type="entry name" value="RNAP_delt_plasma"/>
    <property type="match status" value="1"/>
</dbReference>
<evidence type="ECO:0000313" key="3">
    <source>
        <dbReference type="EMBL" id="AHH45115.1"/>
    </source>
</evidence>
<organism evidence="3 4">
    <name type="scientific">Mesomycoplasma bovoculi M165/69</name>
    <dbReference type="NCBI Taxonomy" id="743966"/>
    <lineage>
        <taxon>Bacteria</taxon>
        <taxon>Bacillati</taxon>
        <taxon>Mycoplasmatota</taxon>
        <taxon>Mycoplasmoidales</taxon>
        <taxon>Metamycoplasmataceae</taxon>
        <taxon>Mesomycoplasma</taxon>
    </lineage>
</organism>
<dbReference type="InterPro" id="IPR038087">
    <property type="entry name" value="RNAP_delta_N_dom_sf"/>
</dbReference>
<dbReference type="PATRIC" id="fig|743966.3.peg.102"/>
<protein>
    <submittedName>
        <fullName evidence="3">Putative DNA-directed RNA polymerase, delta subunit</fullName>
    </submittedName>
</protein>
<proteinExistence type="predicted"/>
<evidence type="ECO:0000256" key="1">
    <source>
        <dbReference type="ARBA" id="ARBA00023163"/>
    </source>
</evidence>
<dbReference type="Gene3D" id="1.10.10.1250">
    <property type="entry name" value="RNA polymerase, subunit delta, N-terminal domain"/>
    <property type="match status" value="1"/>
</dbReference>
<dbReference type="GO" id="GO:0000428">
    <property type="term" value="C:DNA-directed RNA polymerase complex"/>
    <property type="evidence" value="ECO:0007669"/>
    <property type="project" value="UniProtKB-KW"/>
</dbReference>
<dbReference type="RefSeq" id="WP_025279587.1">
    <property type="nucleotide sequence ID" value="NZ_CP007154.1"/>
</dbReference>
<dbReference type="STRING" id="743966.MYB_00520"/>
<sequence>METIISIAIDFLKKYKEATFDEIFIEIQKRLMPKWEKQLPNESAEQILVRKRGELYKLLTIDGSFTPLGDNLWSLRSDLL</sequence>
<reference evidence="3 4" key="1">
    <citation type="journal article" date="2014" name="Genome Announc.">
        <title>Complete Genome Sequence of Mycoplasma bovoculi Strain M165/69T (ATCC 29104).</title>
        <authorList>
            <person name="Calcutt M.J."/>
            <person name="Foecking M.F."/>
        </authorList>
    </citation>
    <scope>NUCLEOTIDE SEQUENCE [LARGE SCALE GENOMIC DNA]</scope>
    <source>
        <strain evidence="3">M165/69</strain>
    </source>
</reference>
<keyword evidence="3" id="KW-0240">DNA-directed RNA polymerase</keyword>
<dbReference type="AlphaFoldDB" id="W5UTG6"/>
<dbReference type="HOGENOM" id="CLU_177724_0_0_14"/>
<dbReference type="InterPro" id="IPR007759">
    <property type="entry name" value="Asxl_HARE-HTH"/>
</dbReference>
<dbReference type="Proteomes" id="UP000019229">
    <property type="component" value="Chromosome"/>
</dbReference>
<name>W5UTG6_9BACT</name>
<dbReference type="KEGG" id="mbc:MYB_00520"/>
<evidence type="ECO:0000313" key="4">
    <source>
        <dbReference type="Proteomes" id="UP000019229"/>
    </source>
</evidence>
<dbReference type="eggNOG" id="ENOG5030STT">
    <property type="taxonomic scope" value="Bacteria"/>
</dbReference>
<keyword evidence="4" id="KW-1185">Reference proteome</keyword>
<dbReference type="PROSITE" id="PS51913">
    <property type="entry name" value="HTH_HARE"/>
    <property type="match status" value="1"/>
</dbReference>